<dbReference type="EMBL" id="VRMN01000001">
    <property type="protein sequence ID" value="KAA8499222.1"/>
    <property type="molecule type" value="Genomic_DNA"/>
</dbReference>
<dbReference type="Pfam" id="PF08615">
    <property type="entry name" value="RNase_H2_suC"/>
    <property type="match status" value="1"/>
</dbReference>
<dbReference type="InterPro" id="IPR013924">
    <property type="entry name" value="RNase_H2_suC"/>
</dbReference>
<gene>
    <name evidence="1" type="ORF">FVE85_6807</name>
</gene>
<accession>A0A5J4Z850</accession>
<dbReference type="GO" id="GO:0006401">
    <property type="term" value="P:RNA catabolic process"/>
    <property type="evidence" value="ECO:0007669"/>
    <property type="project" value="InterPro"/>
</dbReference>
<dbReference type="Proteomes" id="UP000324585">
    <property type="component" value="Unassembled WGS sequence"/>
</dbReference>
<evidence type="ECO:0000313" key="1">
    <source>
        <dbReference type="EMBL" id="KAA8499222.1"/>
    </source>
</evidence>
<name>A0A5J4Z850_PORPP</name>
<evidence type="ECO:0000313" key="2">
    <source>
        <dbReference type="Proteomes" id="UP000324585"/>
    </source>
</evidence>
<proteinExistence type="predicted"/>
<dbReference type="GO" id="GO:0032299">
    <property type="term" value="C:ribonuclease H2 complex"/>
    <property type="evidence" value="ECO:0007669"/>
    <property type="project" value="InterPro"/>
</dbReference>
<comment type="caution">
    <text evidence="1">The sequence shown here is derived from an EMBL/GenBank/DDBJ whole genome shotgun (WGS) entry which is preliminary data.</text>
</comment>
<organism evidence="1 2">
    <name type="scientific">Porphyridium purpureum</name>
    <name type="common">Red alga</name>
    <name type="synonym">Porphyridium cruentum</name>
    <dbReference type="NCBI Taxonomy" id="35688"/>
    <lineage>
        <taxon>Eukaryota</taxon>
        <taxon>Rhodophyta</taxon>
        <taxon>Bangiophyceae</taxon>
        <taxon>Porphyridiales</taxon>
        <taxon>Porphyridiaceae</taxon>
        <taxon>Porphyridium</taxon>
    </lineage>
</organism>
<keyword evidence="2" id="KW-1185">Reference proteome</keyword>
<dbReference type="PANTHER" id="PTHR47204">
    <property type="entry name" value="OS02G0168900 PROTEIN"/>
    <property type="match status" value="1"/>
</dbReference>
<reference evidence="2" key="1">
    <citation type="journal article" date="2019" name="Nat. Commun.">
        <title>Expansion of phycobilisome linker gene families in mesophilic red algae.</title>
        <authorList>
            <person name="Lee J."/>
            <person name="Kim D."/>
            <person name="Bhattacharya D."/>
            <person name="Yoon H.S."/>
        </authorList>
    </citation>
    <scope>NUCLEOTIDE SEQUENCE [LARGE SCALE GENOMIC DNA]</scope>
    <source>
        <strain evidence="2">CCMP 1328</strain>
    </source>
</reference>
<dbReference type="PANTHER" id="PTHR47204:SF1">
    <property type="entry name" value="RIBONUCLEASE H2 SUBUNIT C"/>
    <property type="match status" value="1"/>
</dbReference>
<sequence>MKDEHARIRCVRFGTQALSTKQRSTKYAAHWLPCNVAWRGELRQGDVEEYFLCTDTLSEKDSSQTASGQTEQARRTGSFRGRRLRARELNLSEMGFEAAVCDVRVQSPGAQAESPGLQAFDSTENVLDLELPAQSMTLDASAITVWAHDLDPKVAEGSLLQAAEWLSAMQALHSD</sequence>
<dbReference type="AlphaFoldDB" id="A0A5J4Z850"/>
<protein>
    <submittedName>
        <fullName evidence="1">Uncharacterized protein</fullName>
    </submittedName>
</protein>
<dbReference type="Gene3D" id="2.40.128.680">
    <property type="match status" value="1"/>
</dbReference>